<dbReference type="RefSeq" id="WP_164896654.1">
    <property type="nucleotide sequence ID" value="NZ_SAYU02000082.1"/>
</dbReference>
<protein>
    <submittedName>
        <fullName evidence="2">Uncharacterized protein</fullName>
    </submittedName>
</protein>
<keyword evidence="1" id="KW-0812">Transmembrane</keyword>
<accession>A0A8T6R884</accession>
<dbReference type="EMBL" id="SAYU02000082">
    <property type="protein sequence ID" value="NHA69904.1"/>
    <property type="molecule type" value="Genomic_DNA"/>
</dbReference>
<evidence type="ECO:0000313" key="3">
    <source>
        <dbReference type="Proteomes" id="UP000287866"/>
    </source>
</evidence>
<proteinExistence type="predicted"/>
<feature type="transmembrane region" description="Helical" evidence="1">
    <location>
        <begin position="81"/>
        <end position="106"/>
    </location>
</feature>
<keyword evidence="3" id="KW-1185">Reference proteome</keyword>
<name>A0A8T6R884_9MICO</name>
<dbReference type="AlphaFoldDB" id="A0A8T6R884"/>
<keyword evidence="1" id="KW-0472">Membrane</keyword>
<feature type="transmembrane region" description="Helical" evidence="1">
    <location>
        <begin position="23"/>
        <end position="40"/>
    </location>
</feature>
<feature type="transmembrane region" description="Helical" evidence="1">
    <location>
        <begin position="52"/>
        <end position="69"/>
    </location>
</feature>
<evidence type="ECO:0000256" key="1">
    <source>
        <dbReference type="SAM" id="Phobius"/>
    </source>
</evidence>
<keyword evidence="1" id="KW-1133">Transmembrane helix</keyword>
<sequence length="136" mass="14149">MQTTAAPAPARVRRRLEPARKRLLLASGIALLGAFLPWLYTGVGTVNGARGAGLWVAYAAFFALAGALLPKRRLSAFQGAVLAVVAAALSVWQVVHLASLVGFAGWMPGPGLVMSFGAGVLAGVAALELWRRPVEC</sequence>
<feature type="transmembrane region" description="Helical" evidence="1">
    <location>
        <begin position="112"/>
        <end position="130"/>
    </location>
</feature>
<evidence type="ECO:0000313" key="2">
    <source>
        <dbReference type="EMBL" id="NHA69904.1"/>
    </source>
</evidence>
<organism evidence="2 3">
    <name type="scientific">Phycicoccus flavus</name>
    <dbReference type="NCBI Taxonomy" id="2502783"/>
    <lineage>
        <taxon>Bacteria</taxon>
        <taxon>Bacillati</taxon>
        <taxon>Actinomycetota</taxon>
        <taxon>Actinomycetes</taxon>
        <taxon>Micrococcales</taxon>
        <taxon>Intrasporangiaceae</taxon>
        <taxon>Phycicoccus</taxon>
    </lineage>
</organism>
<comment type="caution">
    <text evidence="2">The sequence shown here is derived from an EMBL/GenBank/DDBJ whole genome shotgun (WGS) entry which is preliminary data.</text>
</comment>
<reference evidence="2" key="1">
    <citation type="submission" date="2020-03" db="EMBL/GenBank/DDBJ databases">
        <title>Phycicoccus flavus sp. nov., a novel endophytic actinobacterium isolated from branch of Kandelia candel.</title>
        <authorList>
            <person name="Tuo L."/>
        </authorList>
    </citation>
    <scope>NUCLEOTIDE SEQUENCE</scope>
    <source>
        <strain evidence="2">CMS6Z-2</strain>
    </source>
</reference>
<dbReference type="Proteomes" id="UP000287866">
    <property type="component" value="Unassembled WGS sequence"/>
</dbReference>
<gene>
    <name evidence="2" type="ORF">EPD83_017845</name>
</gene>